<dbReference type="SUPFAM" id="SSF51445">
    <property type="entry name" value="(Trans)glycosidases"/>
    <property type="match status" value="1"/>
</dbReference>
<protein>
    <recommendedName>
        <fullName evidence="3">Glycogen debranching enzyme C-terminal domain-containing protein</fullName>
    </recommendedName>
</protein>
<evidence type="ECO:0008006" key="3">
    <source>
        <dbReference type="Google" id="ProtNLM"/>
    </source>
</evidence>
<gene>
    <name evidence="1" type="ORF">BKM31_14380</name>
</gene>
<keyword evidence="2" id="KW-1185">Reference proteome</keyword>
<dbReference type="KEGG" id="noa:BKM31_14380"/>
<dbReference type="InterPro" id="IPR013780">
    <property type="entry name" value="Glyco_hydro_b"/>
</dbReference>
<reference evidence="2" key="1">
    <citation type="journal article" date="2017" name="Med. Chem. Commun.">
        <title>Nonomuraea sp. ATCC 55076 harbours the largest actinomycete chromosome to date and the kistamicin biosynthetic gene cluster.</title>
        <authorList>
            <person name="Nazari B."/>
            <person name="Forneris C.C."/>
            <person name="Gibson M.I."/>
            <person name="Moon K."/>
            <person name="Schramma K.R."/>
            <person name="Seyedsayamdost M.R."/>
        </authorList>
    </citation>
    <scope>NUCLEOTIDE SEQUENCE [LARGE SCALE GENOMIC DNA]</scope>
    <source>
        <strain evidence="2">ATCC 55076</strain>
    </source>
</reference>
<accession>A0A1U9ZX26</accession>
<proteinExistence type="predicted"/>
<organism evidence="1 2">
    <name type="scientific">[Actinomadura] parvosata subsp. kistnae</name>
    <dbReference type="NCBI Taxonomy" id="1909395"/>
    <lineage>
        <taxon>Bacteria</taxon>
        <taxon>Bacillati</taxon>
        <taxon>Actinomycetota</taxon>
        <taxon>Actinomycetes</taxon>
        <taxon>Streptosporangiales</taxon>
        <taxon>Streptosporangiaceae</taxon>
        <taxon>Nonomuraea</taxon>
    </lineage>
</organism>
<dbReference type="PANTHER" id="PTHR43002">
    <property type="entry name" value="GLYCOGEN DEBRANCHING ENZYME"/>
    <property type="match status" value="1"/>
</dbReference>
<dbReference type="STRING" id="1909395.BKM31_14380"/>
<dbReference type="InterPro" id="IPR017853">
    <property type="entry name" value="GH"/>
</dbReference>
<dbReference type="EMBL" id="CP017717">
    <property type="protein sequence ID" value="AQZ62490.1"/>
    <property type="molecule type" value="Genomic_DNA"/>
</dbReference>
<evidence type="ECO:0000313" key="1">
    <source>
        <dbReference type="EMBL" id="AQZ62490.1"/>
    </source>
</evidence>
<dbReference type="AlphaFoldDB" id="A0A1U9ZX26"/>
<name>A0A1U9ZX26_9ACTN</name>
<dbReference type="Gene3D" id="2.60.40.1180">
    <property type="entry name" value="Golgi alpha-mannosidase II"/>
    <property type="match status" value="1"/>
</dbReference>
<evidence type="ECO:0000313" key="2">
    <source>
        <dbReference type="Proteomes" id="UP000190797"/>
    </source>
</evidence>
<dbReference type="Proteomes" id="UP000190797">
    <property type="component" value="Chromosome"/>
</dbReference>
<sequence length="259" mass="28455">MDSPRYWVLGMHVDGFRFAMAAALAREFYDVDRLSAFFDLIQQDPVISRVAEPWDVGPGGYQVGNFPPLWTEWNGRYRDTVRDFWRGETVLPEFASRLTGSSDLYESSGRRHVASINFVTSHDGRFFTGRPVGGSTMPDLVWFTMEGEQMRDEAWASGGFRTVGVFLNGEGVTESGPDGGRVVDDSFYLVFNAGAKPVLCTLPGQEYGDGWHVEIDTSENVHPGPLPGQGQLTVPAYTMLVLRCPLDGGPLPPAAPSPA</sequence>
<dbReference type="SUPFAM" id="SSF51011">
    <property type="entry name" value="Glycosyl hydrolase domain"/>
    <property type="match status" value="1"/>
</dbReference>
<dbReference type="Gene3D" id="3.20.20.80">
    <property type="entry name" value="Glycosidases"/>
    <property type="match status" value="1"/>
</dbReference>